<proteinExistence type="predicted"/>
<reference evidence="3" key="1">
    <citation type="journal article" date="2019" name="Int. J. Syst. Evol. Microbiol.">
        <title>The Global Catalogue of Microorganisms (GCM) 10K type strain sequencing project: providing services to taxonomists for standard genome sequencing and annotation.</title>
        <authorList>
            <consortium name="The Broad Institute Genomics Platform"/>
            <consortium name="The Broad Institute Genome Sequencing Center for Infectious Disease"/>
            <person name="Wu L."/>
            <person name="Ma J."/>
        </authorList>
    </citation>
    <scope>NUCLEOTIDE SEQUENCE [LARGE SCALE GENOMIC DNA]</scope>
    <source>
        <strain evidence="3">JCM 31486</strain>
    </source>
</reference>
<dbReference type="Proteomes" id="UP001597045">
    <property type="component" value="Unassembled WGS sequence"/>
</dbReference>
<comment type="caution">
    <text evidence="2">The sequence shown here is derived from an EMBL/GenBank/DDBJ whole genome shotgun (WGS) entry which is preliminary data.</text>
</comment>
<evidence type="ECO:0000256" key="1">
    <source>
        <dbReference type="SAM" id="MobiDB-lite"/>
    </source>
</evidence>
<organism evidence="2 3">
    <name type="scientific">Kibdelosporangium lantanae</name>
    <dbReference type="NCBI Taxonomy" id="1497396"/>
    <lineage>
        <taxon>Bacteria</taxon>
        <taxon>Bacillati</taxon>
        <taxon>Actinomycetota</taxon>
        <taxon>Actinomycetes</taxon>
        <taxon>Pseudonocardiales</taxon>
        <taxon>Pseudonocardiaceae</taxon>
        <taxon>Kibdelosporangium</taxon>
    </lineage>
</organism>
<feature type="compositionally biased region" description="Polar residues" evidence="1">
    <location>
        <begin position="39"/>
        <end position="52"/>
    </location>
</feature>
<accession>A0ABW3MDS8</accession>
<evidence type="ECO:0000313" key="2">
    <source>
        <dbReference type="EMBL" id="MFD1048856.1"/>
    </source>
</evidence>
<evidence type="ECO:0000313" key="3">
    <source>
        <dbReference type="Proteomes" id="UP001597045"/>
    </source>
</evidence>
<feature type="non-terminal residue" evidence="2">
    <location>
        <position position="60"/>
    </location>
</feature>
<feature type="region of interest" description="Disordered" evidence="1">
    <location>
        <begin position="39"/>
        <end position="60"/>
    </location>
</feature>
<name>A0ABW3MDS8_9PSEU</name>
<dbReference type="EMBL" id="JBHTIS010001833">
    <property type="protein sequence ID" value="MFD1048856.1"/>
    <property type="molecule type" value="Genomic_DNA"/>
</dbReference>
<gene>
    <name evidence="2" type="ORF">ACFQ1S_26630</name>
</gene>
<protein>
    <submittedName>
        <fullName evidence="2">Uncharacterized protein</fullName>
    </submittedName>
</protein>
<sequence>MDGQAAPAVRPGTPAASTAAFVRRCPTRNAVTIPTWSSSGLLMTRPNTSEPMSNMLEHAV</sequence>
<keyword evidence="3" id="KW-1185">Reference proteome</keyword>